<feature type="transmembrane region" description="Helical" evidence="2">
    <location>
        <begin position="206"/>
        <end position="232"/>
    </location>
</feature>
<dbReference type="EMBL" id="UZAH01025340">
    <property type="protein sequence ID" value="VDO61886.1"/>
    <property type="molecule type" value="Genomic_DNA"/>
</dbReference>
<evidence type="ECO:0000313" key="4">
    <source>
        <dbReference type="Proteomes" id="UP000050761"/>
    </source>
</evidence>
<dbReference type="PANTHER" id="PTHR47518">
    <property type="entry name" value="SERPENTINE RECEPTOR CLASS EPSILON-13-RELATED"/>
    <property type="match status" value="1"/>
</dbReference>
<organism evidence="4 5">
    <name type="scientific">Heligmosomoides polygyrus</name>
    <name type="common">Parasitic roundworm</name>
    <dbReference type="NCBI Taxonomy" id="6339"/>
    <lineage>
        <taxon>Eukaryota</taxon>
        <taxon>Metazoa</taxon>
        <taxon>Ecdysozoa</taxon>
        <taxon>Nematoda</taxon>
        <taxon>Chromadorea</taxon>
        <taxon>Rhabditida</taxon>
        <taxon>Rhabditina</taxon>
        <taxon>Rhabditomorpha</taxon>
        <taxon>Strongyloidea</taxon>
        <taxon>Heligmosomidae</taxon>
        <taxon>Heligmosomoides</taxon>
    </lineage>
</organism>
<feature type="transmembrane region" description="Helical" evidence="2">
    <location>
        <begin position="129"/>
        <end position="151"/>
    </location>
</feature>
<accession>A0A183FE69</accession>
<dbReference type="GO" id="GO:0016020">
    <property type="term" value="C:membrane"/>
    <property type="evidence" value="ECO:0007669"/>
    <property type="project" value="InterPro"/>
</dbReference>
<feature type="transmembrane region" description="Helical" evidence="2">
    <location>
        <begin position="279"/>
        <end position="299"/>
    </location>
</feature>
<dbReference type="PANTHER" id="PTHR47518:SF9">
    <property type="entry name" value="SERPENTINE RECEPTOR, CLASS T"/>
    <property type="match status" value="1"/>
</dbReference>
<reference evidence="3 4" key="1">
    <citation type="submission" date="2018-11" db="EMBL/GenBank/DDBJ databases">
        <authorList>
            <consortium name="Pathogen Informatics"/>
        </authorList>
    </citation>
    <scope>NUCLEOTIDE SEQUENCE [LARGE SCALE GENOMIC DNA]</scope>
</reference>
<evidence type="ECO:0000313" key="5">
    <source>
        <dbReference type="WBParaSite" id="HPBE_0000463101-mRNA-1"/>
    </source>
</evidence>
<dbReference type="Pfam" id="PF03125">
    <property type="entry name" value="Sre"/>
    <property type="match status" value="2"/>
</dbReference>
<comment type="similarity">
    <text evidence="1">Belongs to the nematode receptor-like protein sre family.</text>
</comment>
<proteinExistence type="inferred from homology"/>
<sequence>MHYIMYFSRTHAETEDTWIYFKVAMLCEIPFQILSYGFIVPFVMYCHNELWQSELKRLCSKFRCKNRSISTQRRIVRSTFGKEMVLSDAELSQRYFEMLRKDWRTLYYFLVFYINMVTPQYHLNMRILYGLYSADYVFFASGRMAHMFYVFLGRAHYETENGFLIASYLRCFCSFVAFYYLPVAMVERCCATYYLKDYERKNRLHISFTLLLIGLDMSSIPQITLCIALNALAFTANMINEQINCKFYKDSTSGAKQYTLAERYQVSENIKTCRSFNRVVLSIMGFNFICNVVLVVDNFNIPIGYKNLSTLFFNYSAIMYGLTIPFVMYCHNELWQSELKRLCKKLLLSAVHTSVRCARIGLVALVAAVAKYEQALTATMVFTGALPRPTLMNRGKVAISRGRDHLQFHYCDFQFRYKDRTVPPKPLNSIFGKEMVLSSAELSQRYFEMLQKDWT</sequence>
<dbReference type="InterPro" id="IPR004151">
    <property type="entry name" value="7TM_GPCR_serpentine_rcpt_Sre"/>
</dbReference>
<dbReference type="OrthoDB" id="5819751at2759"/>
<keyword evidence="4" id="KW-1185">Reference proteome</keyword>
<feature type="transmembrane region" description="Helical" evidence="2">
    <location>
        <begin position="163"/>
        <end position="186"/>
    </location>
</feature>
<feature type="transmembrane region" description="Helical" evidence="2">
    <location>
        <begin position="311"/>
        <end position="331"/>
    </location>
</feature>
<dbReference type="AlphaFoldDB" id="A0A183FE69"/>
<reference evidence="5" key="2">
    <citation type="submission" date="2019-09" db="UniProtKB">
        <authorList>
            <consortium name="WormBaseParasite"/>
        </authorList>
    </citation>
    <scope>IDENTIFICATION</scope>
</reference>
<name>A0A183FE69_HELPZ</name>
<protein>
    <submittedName>
        <fullName evidence="3 5">Uncharacterized protein</fullName>
    </submittedName>
</protein>
<dbReference type="Proteomes" id="UP000050761">
    <property type="component" value="Unassembled WGS sequence"/>
</dbReference>
<keyword evidence="2" id="KW-0812">Transmembrane</keyword>
<evidence type="ECO:0000313" key="3">
    <source>
        <dbReference type="EMBL" id="VDO61886.1"/>
    </source>
</evidence>
<evidence type="ECO:0000256" key="2">
    <source>
        <dbReference type="SAM" id="Phobius"/>
    </source>
</evidence>
<keyword evidence="2" id="KW-0472">Membrane</keyword>
<dbReference type="InterPro" id="IPR052854">
    <property type="entry name" value="Serpentine_rcpt_epsilon"/>
</dbReference>
<keyword evidence="2" id="KW-1133">Transmembrane helix</keyword>
<evidence type="ECO:0000256" key="1">
    <source>
        <dbReference type="ARBA" id="ARBA00006803"/>
    </source>
</evidence>
<feature type="transmembrane region" description="Helical" evidence="2">
    <location>
        <begin position="105"/>
        <end position="123"/>
    </location>
</feature>
<gene>
    <name evidence="3" type="ORF">HPBE_LOCUS4632</name>
</gene>
<accession>A0A3P7WMA8</accession>
<dbReference type="WBParaSite" id="HPBE_0000463101-mRNA-1">
    <property type="protein sequence ID" value="HPBE_0000463101-mRNA-1"/>
    <property type="gene ID" value="HPBE_0000463101"/>
</dbReference>
<dbReference type="GO" id="GO:0007606">
    <property type="term" value="P:sensory perception of chemical stimulus"/>
    <property type="evidence" value="ECO:0007669"/>
    <property type="project" value="InterPro"/>
</dbReference>